<dbReference type="InterPro" id="IPR019587">
    <property type="entry name" value="Polyketide_cyclase/dehydratase"/>
</dbReference>
<protein>
    <recommendedName>
        <fullName evidence="3">Polyketide cyclase</fullName>
    </recommendedName>
</protein>
<dbReference type="EMBL" id="WSEK01000004">
    <property type="protein sequence ID" value="MVQ49242.1"/>
    <property type="molecule type" value="Genomic_DNA"/>
</dbReference>
<dbReference type="SUPFAM" id="SSF55961">
    <property type="entry name" value="Bet v1-like"/>
    <property type="match status" value="1"/>
</dbReference>
<keyword evidence="2" id="KW-1185">Reference proteome</keyword>
<dbReference type="AlphaFoldDB" id="A0A6L6XR50"/>
<dbReference type="Pfam" id="PF10604">
    <property type="entry name" value="Polyketide_cyc2"/>
    <property type="match status" value="1"/>
</dbReference>
<comment type="caution">
    <text evidence="1">The sequence shown here is derived from an EMBL/GenBank/DDBJ whole genome shotgun (WGS) entry which is preliminary data.</text>
</comment>
<gene>
    <name evidence="1" type="ORF">GON03_08610</name>
</gene>
<evidence type="ECO:0000313" key="2">
    <source>
        <dbReference type="Proteomes" id="UP000473525"/>
    </source>
</evidence>
<accession>A0A6L6XR50</accession>
<dbReference type="RefSeq" id="WP_157341802.1">
    <property type="nucleotide sequence ID" value="NZ_WSEK01000004.1"/>
</dbReference>
<reference evidence="1 2" key="1">
    <citation type="submission" date="2019-12" db="EMBL/GenBank/DDBJ databases">
        <authorList>
            <person name="Huq M.A."/>
        </authorList>
    </citation>
    <scope>NUCLEOTIDE SEQUENCE [LARGE SCALE GENOMIC DNA]</scope>
    <source>
        <strain evidence="1 2">MAH-18</strain>
    </source>
</reference>
<sequence length="136" mass="14641">MTFEHEHTVTTTASPAEVWALWSDVGSWHRWDPAVERVALEGHFGEGAAGTMTLSGGVEAPFVLEIVEPRARYLDRLMIGDLVIRVDHQVTATDAGSEVLVRTSVEGDGARSIGPLVTGDTSKALEALVQMAEKKS</sequence>
<name>A0A6L6XR50_9ACTN</name>
<dbReference type="Gene3D" id="3.30.530.20">
    <property type="match status" value="1"/>
</dbReference>
<organism evidence="1 2">
    <name type="scientific">Nocardioides agri</name>
    <dbReference type="NCBI Taxonomy" id="2682843"/>
    <lineage>
        <taxon>Bacteria</taxon>
        <taxon>Bacillati</taxon>
        <taxon>Actinomycetota</taxon>
        <taxon>Actinomycetes</taxon>
        <taxon>Propionibacteriales</taxon>
        <taxon>Nocardioidaceae</taxon>
        <taxon>Nocardioides</taxon>
    </lineage>
</organism>
<proteinExistence type="predicted"/>
<dbReference type="InterPro" id="IPR023393">
    <property type="entry name" value="START-like_dom_sf"/>
</dbReference>
<evidence type="ECO:0008006" key="3">
    <source>
        <dbReference type="Google" id="ProtNLM"/>
    </source>
</evidence>
<dbReference type="Proteomes" id="UP000473525">
    <property type="component" value="Unassembled WGS sequence"/>
</dbReference>
<evidence type="ECO:0000313" key="1">
    <source>
        <dbReference type="EMBL" id="MVQ49242.1"/>
    </source>
</evidence>